<name>A0A160T9G0_9ZZZZ</name>
<keyword evidence="3" id="KW-0288">FMN</keyword>
<dbReference type="EC" id="1.1.2.3" evidence="7"/>
<keyword evidence="2" id="KW-0285">Flavoprotein</keyword>
<dbReference type="Pfam" id="PF01070">
    <property type="entry name" value="FMN_dh"/>
    <property type="match status" value="1"/>
</dbReference>
<dbReference type="InterPro" id="IPR013785">
    <property type="entry name" value="Aldolase_TIM"/>
</dbReference>
<dbReference type="PANTHER" id="PTHR10578:SF143">
    <property type="entry name" value="FMN-DEPENDENT ALPHA-HYDROXY ACID DEHYDROGENASE PB1A11.03"/>
    <property type="match status" value="1"/>
</dbReference>
<sequence>MPMTHSTPLRSIPTDIVSVCDYERYSREALPYDILEYINGGVADDITLNRNRSAFDAISIYNRVMNSFIHTSTHVELFSGTKKHRFSHPILLAPVAHQTLVHADGEIATAQAAAALNVPMIVSTLASKRIEDIAEHAGPRWFQLYWQPYRDANLKLINRAIDSGYSAIVITLDAPVNGLRNRPQRAGFLLPNDININLRDLPQAATKTLNPSDSIILNGFMSDAPNQDDLVWLRQQVKLPLIAKGISHPQDAILLKKLGFDGVVVSNHGGRTLDTLPASIELLPAIRAAVGDDFTVLLDSGIRRGSDIFKAMALGANAVLIGRPQLWALATAGALGVAHMLKLLRDEFEITMALAGCSNIENINAESLFTRQA</sequence>
<dbReference type="InterPro" id="IPR000262">
    <property type="entry name" value="FMN-dep_DH"/>
</dbReference>
<evidence type="ECO:0000256" key="2">
    <source>
        <dbReference type="ARBA" id="ARBA00022630"/>
    </source>
</evidence>
<dbReference type="InterPro" id="IPR012133">
    <property type="entry name" value="Alpha-hydoxy_acid_DH_FMN"/>
</dbReference>
<dbReference type="CDD" id="cd02809">
    <property type="entry name" value="alpha_hydroxyacid_oxid_FMN"/>
    <property type="match status" value="1"/>
</dbReference>
<accession>A0A160T9G0</accession>
<dbReference type="PROSITE" id="PS51349">
    <property type="entry name" value="FMN_HYDROXY_ACID_DH_2"/>
    <property type="match status" value="1"/>
</dbReference>
<comment type="cofactor">
    <cofactor evidence="1">
        <name>FMN</name>
        <dbReference type="ChEBI" id="CHEBI:58210"/>
    </cofactor>
</comment>
<reference evidence="7" key="1">
    <citation type="submission" date="2015-10" db="EMBL/GenBank/DDBJ databases">
        <authorList>
            <person name="Gilbert D.G."/>
        </authorList>
    </citation>
    <scope>NUCLEOTIDE SEQUENCE</scope>
</reference>
<dbReference type="SUPFAM" id="SSF51395">
    <property type="entry name" value="FMN-linked oxidoreductases"/>
    <property type="match status" value="1"/>
</dbReference>
<dbReference type="PIRSF" id="PIRSF000138">
    <property type="entry name" value="Al-hdrx_acd_dh"/>
    <property type="match status" value="1"/>
</dbReference>
<comment type="similarity">
    <text evidence="5">Belongs to the FMN-dependent alpha-hydroxy acid dehydrogenase family.</text>
</comment>
<organism evidence="7">
    <name type="scientific">hydrothermal vent metagenome</name>
    <dbReference type="NCBI Taxonomy" id="652676"/>
    <lineage>
        <taxon>unclassified sequences</taxon>
        <taxon>metagenomes</taxon>
        <taxon>ecological metagenomes</taxon>
    </lineage>
</organism>
<dbReference type="InterPro" id="IPR037396">
    <property type="entry name" value="FMN_HAD"/>
</dbReference>
<evidence type="ECO:0000256" key="1">
    <source>
        <dbReference type="ARBA" id="ARBA00001917"/>
    </source>
</evidence>
<dbReference type="GO" id="GO:0004460">
    <property type="term" value="F:L-lactate dehydrogenase (cytochrome) activity"/>
    <property type="evidence" value="ECO:0007669"/>
    <property type="project" value="UniProtKB-EC"/>
</dbReference>
<evidence type="ECO:0000313" key="7">
    <source>
        <dbReference type="EMBL" id="CUS40810.1"/>
    </source>
</evidence>
<evidence type="ECO:0000256" key="3">
    <source>
        <dbReference type="ARBA" id="ARBA00022643"/>
    </source>
</evidence>
<feature type="domain" description="FMN hydroxy acid dehydrogenase" evidence="6">
    <location>
        <begin position="11"/>
        <end position="373"/>
    </location>
</feature>
<dbReference type="PANTHER" id="PTHR10578">
    <property type="entry name" value="S -2-HYDROXY-ACID OXIDASE-RELATED"/>
    <property type="match status" value="1"/>
</dbReference>
<gene>
    <name evidence="7" type="ORF">MGWOODY_Tha2021</name>
</gene>
<protein>
    <submittedName>
        <fullName evidence="7">L-lactate dehydrogenase</fullName>
        <ecNumber evidence="7">1.1.2.3</ecNumber>
    </submittedName>
</protein>
<proteinExistence type="inferred from homology"/>
<dbReference type="Gene3D" id="3.20.20.70">
    <property type="entry name" value="Aldolase class I"/>
    <property type="match status" value="1"/>
</dbReference>
<evidence type="ECO:0000259" key="6">
    <source>
        <dbReference type="PROSITE" id="PS51349"/>
    </source>
</evidence>
<dbReference type="EMBL" id="CZQC01000026">
    <property type="protein sequence ID" value="CUS40810.1"/>
    <property type="molecule type" value="Genomic_DNA"/>
</dbReference>
<evidence type="ECO:0000256" key="4">
    <source>
        <dbReference type="ARBA" id="ARBA00023002"/>
    </source>
</evidence>
<dbReference type="GO" id="GO:0010181">
    <property type="term" value="F:FMN binding"/>
    <property type="evidence" value="ECO:0007669"/>
    <property type="project" value="InterPro"/>
</dbReference>
<evidence type="ECO:0000256" key="5">
    <source>
        <dbReference type="ARBA" id="ARBA00024042"/>
    </source>
</evidence>
<keyword evidence="4 7" id="KW-0560">Oxidoreductase</keyword>
<dbReference type="FunFam" id="3.20.20.70:FF:000029">
    <property type="entry name" value="L-lactate dehydrogenase"/>
    <property type="match status" value="1"/>
</dbReference>
<dbReference type="AlphaFoldDB" id="A0A160T9G0"/>